<dbReference type="GO" id="GO:0000156">
    <property type="term" value="F:phosphorelay response regulator activity"/>
    <property type="evidence" value="ECO:0007669"/>
    <property type="project" value="InterPro"/>
</dbReference>
<dbReference type="PROSITE" id="PS50930">
    <property type="entry name" value="HTH_LYTTR"/>
    <property type="match status" value="1"/>
</dbReference>
<dbReference type="Proteomes" id="UP000023541">
    <property type="component" value="Unassembled WGS sequence"/>
</dbReference>
<dbReference type="InterPro" id="IPR007492">
    <property type="entry name" value="LytTR_DNA-bd_dom"/>
</dbReference>
<gene>
    <name evidence="4" type="ORF">ATO12_14995</name>
</gene>
<organism evidence="4 5">
    <name type="scientific">Aquimarina atlantica</name>
    <dbReference type="NCBI Taxonomy" id="1317122"/>
    <lineage>
        <taxon>Bacteria</taxon>
        <taxon>Pseudomonadati</taxon>
        <taxon>Bacteroidota</taxon>
        <taxon>Flavobacteriia</taxon>
        <taxon>Flavobacteriales</taxon>
        <taxon>Flavobacteriaceae</taxon>
        <taxon>Aquimarina</taxon>
    </lineage>
</organism>
<dbReference type="PROSITE" id="PS50110">
    <property type="entry name" value="RESPONSE_REGULATORY"/>
    <property type="match status" value="1"/>
</dbReference>
<evidence type="ECO:0000259" key="2">
    <source>
        <dbReference type="PROSITE" id="PS50110"/>
    </source>
</evidence>
<dbReference type="eggNOG" id="COG3279">
    <property type="taxonomic scope" value="Bacteria"/>
</dbReference>
<dbReference type="SMART" id="SM00850">
    <property type="entry name" value="LytTR"/>
    <property type="match status" value="1"/>
</dbReference>
<dbReference type="InterPro" id="IPR001789">
    <property type="entry name" value="Sig_transdc_resp-reg_receiver"/>
</dbReference>
<feature type="domain" description="HTH LytTR-type" evidence="3">
    <location>
        <begin position="130"/>
        <end position="196"/>
    </location>
</feature>
<evidence type="ECO:0008006" key="6">
    <source>
        <dbReference type="Google" id="ProtNLM"/>
    </source>
</evidence>
<dbReference type="PANTHER" id="PTHR37299">
    <property type="entry name" value="TRANSCRIPTIONAL REGULATOR-RELATED"/>
    <property type="match status" value="1"/>
</dbReference>
<proteinExistence type="predicted"/>
<protein>
    <recommendedName>
        <fullName evidence="6">Transcriptional regulator</fullName>
    </recommendedName>
</protein>
<evidence type="ECO:0000313" key="4">
    <source>
        <dbReference type="EMBL" id="EZH74174.1"/>
    </source>
</evidence>
<dbReference type="InterPro" id="IPR046947">
    <property type="entry name" value="LytR-like"/>
</dbReference>
<evidence type="ECO:0000313" key="5">
    <source>
        <dbReference type="Proteomes" id="UP000023541"/>
    </source>
</evidence>
<name>A0A023BW67_9FLAO</name>
<evidence type="ECO:0000259" key="3">
    <source>
        <dbReference type="PROSITE" id="PS50930"/>
    </source>
</evidence>
<dbReference type="InterPro" id="IPR011006">
    <property type="entry name" value="CheY-like_superfamily"/>
</dbReference>
<accession>A0A023BW67</accession>
<feature type="modified residue" description="4-aspartylphosphate" evidence="1">
    <location>
        <position position="54"/>
    </location>
</feature>
<dbReference type="PANTHER" id="PTHR37299:SF1">
    <property type="entry name" value="STAGE 0 SPORULATION PROTEIN A HOMOLOG"/>
    <property type="match status" value="1"/>
</dbReference>
<dbReference type="OrthoDB" id="2168082at2"/>
<dbReference type="AlphaFoldDB" id="A0A023BW67"/>
<dbReference type="EMBL" id="AQRA01000004">
    <property type="protein sequence ID" value="EZH74174.1"/>
    <property type="molecule type" value="Genomic_DNA"/>
</dbReference>
<dbReference type="Pfam" id="PF04397">
    <property type="entry name" value="LytTR"/>
    <property type="match status" value="1"/>
</dbReference>
<dbReference type="STRING" id="1317122.ATO12_14995"/>
<dbReference type="SMART" id="SM00448">
    <property type="entry name" value="REC"/>
    <property type="match status" value="1"/>
</dbReference>
<dbReference type="Pfam" id="PF00072">
    <property type="entry name" value="Response_reg"/>
    <property type="match status" value="1"/>
</dbReference>
<reference evidence="4 5" key="1">
    <citation type="submission" date="2014-04" db="EMBL/GenBank/DDBJ databases">
        <title>Aquimarina sp. 22II-S11-z7 Genome Sequencing.</title>
        <authorList>
            <person name="Lai Q."/>
        </authorList>
    </citation>
    <scope>NUCLEOTIDE SEQUENCE [LARGE SCALE GENOMIC DNA]</scope>
    <source>
        <strain evidence="4 5">22II-S11-z7</strain>
    </source>
</reference>
<keyword evidence="5" id="KW-1185">Reference proteome</keyword>
<comment type="caution">
    <text evidence="4">The sequence shown here is derived from an EMBL/GenBank/DDBJ whole genome shotgun (WGS) entry which is preliminary data.</text>
</comment>
<feature type="domain" description="Response regulatory" evidence="2">
    <location>
        <begin position="3"/>
        <end position="114"/>
    </location>
</feature>
<dbReference type="SUPFAM" id="SSF52172">
    <property type="entry name" value="CheY-like"/>
    <property type="match status" value="1"/>
</dbReference>
<dbReference type="RefSeq" id="WP_034241734.1">
    <property type="nucleotide sequence ID" value="NZ_AQRA01000004.1"/>
</dbReference>
<dbReference type="Gene3D" id="2.40.50.1020">
    <property type="entry name" value="LytTr DNA-binding domain"/>
    <property type="match status" value="1"/>
</dbReference>
<dbReference type="GO" id="GO:0003677">
    <property type="term" value="F:DNA binding"/>
    <property type="evidence" value="ECO:0007669"/>
    <property type="project" value="InterPro"/>
</dbReference>
<sequence>MITAVIIDDEPNAIELLQGYIKKLSFVECIRSFRNPIEALVFLKEHSVDLIFLDINMPQLSGISFIKTLENPPKIILTTAYSEYAVESYEYQVADYLLKPISFERFLKAVLKIKDTIEESVPQEVTNDIIYIKSGQQQFKTSIDDILYLQKDGNYINYITKEKNILARQSIKNALDELGKGFIQIHKSTIINVNHILAFDSNSVTINGTKLSIGQSYKVAFQNYIKST</sequence>
<evidence type="ECO:0000256" key="1">
    <source>
        <dbReference type="PROSITE-ProRule" id="PRU00169"/>
    </source>
</evidence>
<dbReference type="Gene3D" id="3.40.50.2300">
    <property type="match status" value="1"/>
</dbReference>
<keyword evidence="1" id="KW-0597">Phosphoprotein</keyword>